<sequence>MSGATSFSLDPLSFLFFSHPLIFFCLELGILLAVVAEFAAPARRPRHRWGAGASHLCLATSSAPPSPPAPSRSHAQSRLASQGAAEMPNQRPCSGAYSAHPSNGSSQSPALLHAPLAVSSAYVPPQPPYVGDTQTLDSPTAT</sequence>
<feature type="region of interest" description="Disordered" evidence="1">
    <location>
        <begin position="123"/>
        <end position="142"/>
    </location>
</feature>
<dbReference type="EMBL" id="CM000882">
    <property type="protein sequence ID" value="KQJ97567.1"/>
    <property type="molecule type" value="Genomic_DNA"/>
</dbReference>
<feature type="region of interest" description="Disordered" evidence="1">
    <location>
        <begin position="60"/>
        <end position="110"/>
    </location>
</feature>
<gene>
    <name evidence="3" type="ORF">BRADI_3g31913v3</name>
</gene>
<dbReference type="Proteomes" id="UP000008810">
    <property type="component" value="Chromosome 3"/>
</dbReference>
<name>A0A0Q3FD42_BRADI</name>
<proteinExistence type="predicted"/>
<dbReference type="InParanoid" id="A0A0Q3FD42"/>
<dbReference type="Gramene" id="KQJ97567">
    <property type="protein sequence ID" value="KQJ97567"/>
    <property type="gene ID" value="BRADI_3g31913v3"/>
</dbReference>
<evidence type="ECO:0000256" key="2">
    <source>
        <dbReference type="SAM" id="Phobius"/>
    </source>
</evidence>
<evidence type="ECO:0000313" key="5">
    <source>
        <dbReference type="Proteomes" id="UP000008810"/>
    </source>
</evidence>
<keyword evidence="2" id="KW-1133">Transmembrane helix</keyword>
<evidence type="ECO:0000256" key="1">
    <source>
        <dbReference type="SAM" id="MobiDB-lite"/>
    </source>
</evidence>
<feature type="transmembrane region" description="Helical" evidence="2">
    <location>
        <begin position="20"/>
        <end position="40"/>
    </location>
</feature>
<protein>
    <submittedName>
        <fullName evidence="3 4">Uncharacterized protein</fullName>
    </submittedName>
</protein>
<evidence type="ECO:0000313" key="4">
    <source>
        <dbReference type="EnsemblPlants" id="KQJ97567"/>
    </source>
</evidence>
<reference evidence="4" key="3">
    <citation type="submission" date="2018-08" db="UniProtKB">
        <authorList>
            <consortium name="EnsemblPlants"/>
        </authorList>
    </citation>
    <scope>IDENTIFICATION</scope>
    <source>
        <strain evidence="4">cv. Bd21</strain>
    </source>
</reference>
<accession>A0A0Q3FD42</accession>
<keyword evidence="2" id="KW-0472">Membrane</keyword>
<feature type="compositionally biased region" description="Polar residues" evidence="1">
    <location>
        <begin position="100"/>
        <end position="109"/>
    </location>
</feature>
<reference evidence="3" key="2">
    <citation type="submission" date="2017-06" db="EMBL/GenBank/DDBJ databases">
        <title>WGS assembly of Brachypodium distachyon.</title>
        <authorList>
            <consortium name="The International Brachypodium Initiative"/>
            <person name="Lucas S."/>
            <person name="Harmon-Smith M."/>
            <person name="Lail K."/>
            <person name="Tice H."/>
            <person name="Grimwood J."/>
            <person name="Bruce D."/>
            <person name="Barry K."/>
            <person name="Shu S."/>
            <person name="Lindquist E."/>
            <person name="Wang M."/>
            <person name="Pitluck S."/>
            <person name="Vogel J.P."/>
            <person name="Garvin D.F."/>
            <person name="Mockler T.C."/>
            <person name="Schmutz J."/>
            <person name="Rokhsar D."/>
            <person name="Bevan M.W."/>
        </authorList>
    </citation>
    <scope>NUCLEOTIDE SEQUENCE</scope>
    <source>
        <strain evidence="3">Bd21</strain>
    </source>
</reference>
<reference evidence="3 4" key="1">
    <citation type="journal article" date="2010" name="Nature">
        <title>Genome sequencing and analysis of the model grass Brachypodium distachyon.</title>
        <authorList>
            <consortium name="International Brachypodium Initiative"/>
        </authorList>
    </citation>
    <scope>NUCLEOTIDE SEQUENCE [LARGE SCALE GENOMIC DNA]</scope>
    <source>
        <strain evidence="3 4">Bd21</strain>
    </source>
</reference>
<keyword evidence="2" id="KW-0812">Transmembrane</keyword>
<keyword evidence="5" id="KW-1185">Reference proteome</keyword>
<dbReference type="EnsemblPlants" id="KQJ97567">
    <property type="protein sequence ID" value="KQJ97567"/>
    <property type="gene ID" value="BRADI_3g31913v3"/>
</dbReference>
<evidence type="ECO:0000313" key="3">
    <source>
        <dbReference type="EMBL" id="KQJ97567.1"/>
    </source>
</evidence>
<dbReference type="AlphaFoldDB" id="A0A0Q3FD42"/>
<organism evidence="3">
    <name type="scientific">Brachypodium distachyon</name>
    <name type="common">Purple false brome</name>
    <name type="synonym">Trachynia distachya</name>
    <dbReference type="NCBI Taxonomy" id="15368"/>
    <lineage>
        <taxon>Eukaryota</taxon>
        <taxon>Viridiplantae</taxon>
        <taxon>Streptophyta</taxon>
        <taxon>Embryophyta</taxon>
        <taxon>Tracheophyta</taxon>
        <taxon>Spermatophyta</taxon>
        <taxon>Magnoliopsida</taxon>
        <taxon>Liliopsida</taxon>
        <taxon>Poales</taxon>
        <taxon>Poaceae</taxon>
        <taxon>BOP clade</taxon>
        <taxon>Pooideae</taxon>
        <taxon>Stipodae</taxon>
        <taxon>Brachypodieae</taxon>
        <taxon>Brachypodium</taxon>
    </lineage>
</organism>
<feature type="compositionally biased region" description="Polar residues" evidence="1">
    <location>
        <begin position="132"/>
        <end position="142"/>
    </location>
</feature>